<organism evidence="1 2">
    <name type="scientific">Bos mutus</name>
    <name type="common">wild yak</name>
    <dbReference type="NCBI Taxonomy" id="72004"/>
    <lineage>
        <taxon>Eukaryota</taxon>
        <taxon>Metazoa</taxon>
        <taxon>Chordata</taxon>
        <taxon>Craniata</taxon>
        <taxon>Vertebrata</taxon>
        <taxon>Euteleostomi</taxon>
        <taxon>Mammalia</taxon>
        <taxon>Eutheria</taxon>
        <taxon>Laurasiatheria</taxon>
        <taxon>Artiodactyla</taxon>
        <taxon>Ruminantia</taxon>
        <taxon>Pecora</taxon>
        <taxon>Bovidae</taxon>
        <taxon>Bovinae</taxon>
        <taxon>Bos</taxon>
    </lineage>
</organism>
<keyword evidence="2" id="KW-1185">Reference proteome</keyword>
<evidence type="ECO:0000313" key="1">
    <source>
        <dbReference type="EMBL" id="MXQ79298.1"/>
    </source>
</evidence>
<reference evidence="1" key="1">
    <citation type="submission" date="2019-10" db="EMBL/GenBank/DDBJ databases">
        <title>The sequence and de novo assembly of the wild yak genome.</title>
        <authorList>
            <person name="Liu Y."/>
        </authorList>
    </citation>
    <scope>NUCLEOTIDE SEQUENCE [LARGE SCALE GENOMIC DNA]</scope>
    <source>
        <strain evidence="1">WY2019</strain>
    </source>
</reference>
<accession>A0A6B0QN62</accession>
<sequence length="116" mass="13025">MRRLVGLIYRRSRIVERDSYFRAAASAFAFFPGSNCELLCEASVFCDRFPQFHVGPYHTVSPLSPAADYIISLTGLASLPAFAMDIGELDELIYVKYLEYWLAKSLFCSSGKPPDV</sequence>
<comment type="caution">
    <text evidence="1">The sequence shown here is derived from an EMBL/GenBank/DDBJ whole genome shotgun (WGS) entry which is preliminary data.</text>
</comment>
<gene>
    <name evidence="1" type="ORF">E5288_WYG000298</name>
</gene>
<dbReference type="EMBL" id="VBQZ03000001">
    <property type="protein sequence ID" value="MXQ79298.1"/>
    <property type="molecule type" value="Genomic_DNA"/>
</dbReference>
<dbReference type="Proteomes" id="UP000322234">
    <property type="component" value="Unassembled WGS sequence"/>
</dbReference>
<dbReference type="AlphaFoldDB" id="A0A6B0QN62"/>
<name>A0A6B0QN62_9CETA</name>
<protein>
    <submittedName>
        <fullName evidence="1">Uncharacterized protein</fullName>
    </submittedName>
</protein>
<evidence type="ECO:0000313" key="2">
    <source>
        <dbReference type="Proteomes" id="UP000322234"/>
    </source>
</evidence>
<proteinExistence type="predicted"/>